<dbReference type="EMBL" id="JAVIJP010000062">
    <property type="protein sequence ID" value="KAL3621845.1"/>
    <property type="molecule type" value="Genomic_DNA"/>
</dbReference>
<feature type="region of interest" description="Disordered" evidence="1">
    <location>
        <begin position="1"/>
        <end position="62"/>
    </location>
</feature>
<evidence type="ECO:0000313" key="3">
    <source>
        <dbReference type="Proteomes" id="UP001632038"/>
    </source>
</evidence>
<keyword evidence="3" id="KW-1185">Reference proteome</keyword>
<gene>
    <name evidence="2" type="ORF">CASFOL_034331</name>
</gene>
<evidence type="ECO:0000313" key="2">
    <source>
        <dbReference type="EMBL" id="KAL3621845.1"/>
    </source>
</evidence>
<accession>A0ABD3BWE4</accession>
<dbReference type="Proteomes" id="UP001632038">
    <property type="component" value="Unassembled WGS sequence"/>
</dbReference>
<organism evidence="2 3">
    <name type="scientific">Castilleja foliolosa</name>
    <dbReference type="NCBI Taxonomy" id="1961234"/>
    <lineage>
        <taxon>Eukaryota</taxon>
        <taxon>Viridiplantae</taxon>
        <taxon>Streptophyta</taxon>
        <taxon>Embryophyta</taxon>
        <taxon>Tracheophyta</taxon>
        <taxon>Spermatophyta</taxon>
        <taxon>Magnoliopsida</taxon>
        <taxon>eudicotyledons</taxon>
        <taxon>Gunneridae</taxon>
        <taxon>Pentapetalae</taxon>
        <taxon>asterids</taxon>
        <taxon>lamiids</taxon>
        <taxon>Lamiales</taxon>
        <taxon>Orobanchaceae</taxon>
        <taxon>Pedicularideae</taxon>
        <taxon>Castillejinae</taxon>
        <taxon>Castilleja</taxon>
    </lineage>
</organism>
<proteinExistence type="predicted"/>
<sequence>MAQSGGDEMKSSGNDGSGEDKKGKVIAAKIIPAADPSSSTSSIGEQSSGDDEDDTEEVKAPSSALDCLAALENSLPMKGRLWAHSEVGLRWRGCGAPTRDNDPEPDEYDVDIENEYYNYKFLVETNQKPQEVKKGGGSWCRRVDERERDGGAAEGELMVRVVATVYGLGWRSGLWWFPAAFGRGRSRPETVIFQAFRGSGSSRRHGRAGLEKGYGFGLYFGLKTK</sequence>
<evidence type="ECO:0000256" key="1">
    <source>
        <dbReference type="SAM" id="MobiDB-lite"/>
    </source>
</evidence>
<protein>
    <submittedName>
        <fullName evidence="2">Uncharacterized protein</fullName>
    </submittedName>
</protein>
<comment type="caution">
    <text evidence="2">The sequence shown here is derived from an EMBL/GenBank/DDBJ whole genome shotgun (WGS) entry which is preliminary data.</text>
</comment>
<dbReference type="AlphaFoldDB" id="A0ABD3BWE4"/>
<reference evidence="3" key="1">
    <citation type="journal article" date="2024" name="IScience">
        <title>Strigolactones Initiate the Formation of Haustorium-like Structures in Castilleja.</title>
        <authorList>
            <person name="Buerger M."/>
            <person name="Peterson D."/>
            <person name="Chory J."/>
        </authorList>
    </citation>
    <scope>NUCLEOTIDE SEQUENCE [LARGE SCALE GENOMIC DNA]</scope>
</reference>
<feature type="compositionally biased region" description="Low complexity" evidence="1">
    <location>
        <begin position="37"/>
        <end position="47"/>
    </location>
</feature>
<name>A0ABD3BWE4_9LAMI</name>